<reference evidence="5" key="3">
    <citation type="journal article" date="2021" name="World Allergy Organ. J.">
        <title>Chromosome-level assembly of Dermatophagoides farinae genome and transcriptome reveals two novel allergens Der f 37 and Der f 39.</title>
        <authorList>
            <person name="Chen J."/>
            <person name="Cai Z."/>
            <person name="Fan D."/>
            <person name="Hu J."/>
            <person name="Hou Y."/>
            <person name="He Y."/>
            <person name="Zhang Z."/>
            <person name="Zhao Z."/>
            <person name="Gao P."/>
            <person name="Hu W."/>
            <person name="Sun J."/>
            <person name="Li J."/>
            <person name="Ji K."/>
        </authorList>
    </citation>
    <scope>NUCLEOTIDE SEQUENCE</scope>
    <source>
        <strain evidence="5">JKM2019</strain>
    </source>
</reference>
<evidence type="ECO:0000313" key="8">
    <source>
        <dbReference type="Proteomes" id="UP000790347"/>
    </source>
</evidence>
<protein>
    <submittedName>
        <fullName evidence="6 7">Eukaryotic translation initiation factor 3 subunit J</fullName>
    </submittedName>
    <submittedName>
        <fullName evidence="5">Eukaryotic translation initiation factor 3 subunit j-like protein</fullName>
    </submittedName>
</protein>
<organism evidence="6 8">
    <name type="scientific">Dermatophagoides farinae</name>
    <name type="common">American house dust mite</name>
    <dbReference type="NCBI Taxonomy" id="6954"/>
    <lineage>
        <taxon>Eukaryota</taxon>
        <taxon>Metazoa</taxon>
        <taxon>Ecdysozoa</taxon>
        <taxon>Arthropoda</taxon>
        <taxon>Chelicerata</taxon>
        <taxon>Arachnida</taxon>
        <taxon>Acari</taxon>
        <taxon>Acariformes</taxon>
        <taxon>Sarcoptiformes</taxon>
        <taxon>Astigmata</taxon>
        <taxon>Psoroptidia</taxon>
        <taxon>Analgoidea</taxon>
        <taxon>Pyroglyphidae</taxon>
        <taxon>Dermatophagoidinae</taxon>
        <taxon>Dermatophagoides</taxon>
    </lineage>
</organism>
<keyword evidence="1" id="KW-0963">Cytoplasm</keyword>
<feature type="compositionally biased region" description="Acidic residues" evidence="4">
    <location>
        <begin position="19"/>
        <end position="38"/>
    </location>
</feature>
<evidence type="ECO:0000313" key="5">
    <source>
        <dbReference type="EMBL" id="KAH7639820.1"/>
    </source>
</evidence>
<dbReference type="GO" id="GO:0003743">
    <property type="term" value="F:translation initiation factor activity"/>
    <property type="evidence" value="ECO:0007669"/>
    <property type="project" value="UniProtKB-KW"/>
</dbReference>
<evidence type="ECO:0000256" key="2">
    <source>
        <dbReference type="ARBA" id="ARBA00022540"/>
    </source>
</evidence>
<dbReference type="OrthoDB" id="20381at2759"/>
<dbReference type="PANTHER" id="PTHR21681">
    <property type="entry name" value="EUKARYOTIC TRANSLATION INITIATION FACTOR 3 SUBUNIT J"/>
    <property type="match status" value="1"/>
</dbReference>
<evidence type="ECO:0000313" key="6">
    <source>
        <dbReference type="EMBL" id="KAH9491131.1"/>
    </source>
</evidence>
<reference evidence="6" key="1">
    <citation type="submission" date="2013-05" db="EMBL/GenBank/DDBJ databases">
        <authorList>
            <person name="Yim A.K.Y."/>
            <person name="Chan T.F."/>
            <person name="Ji K.M."/>
            <person name="Liu X.Y."/>
            <person name="Zhou J.W."/>
            <person name="Li R.Q."/>
            <person name="Yang K.Y."/>
            <person name="Li J."/>
            <person name="Li M."/>
            <person name="Law P.T.W."/>
            <person name="Wu Y.L."/>
            <person name="Cai Z.L."/>
            <person name="Qin H."/>
            <person name="Bao Y."/>
            <person name="Leung R.K.K."/>
            <person name="Ng P.K.S."/>
            <person name="Zou J."/>
            <person name="Zhong X.J."/>
            <person name="Ran P.X."/>
            <person name="Zhong N.S."/>
            <person name="Liu Z.G."/>
            <person name="Tsui S.K.W."/>
        </authorList>
    </citation>
    <scope>NUCLEOTIDE SEQUENCE</scope>
    <source>
        <strain evidence="6">Derf</strain>
        <tissue evidence="6">Whole organism</tissue>
    </source>
</reference>
<comment type="caution">
    <text evidence="6">The sequence shown here is derived from an EMBL/GenBank/DDBJ whole genome shotgun (WGS) entry which is preliminary data.</text>
</comment>
<dbReference type="InterPro" id="IPR013906">
    <property type="entry name" value="eIF3j"/>
</dbReference>
<feature type="region of interest" description="Disordered" evidence="4">
    <location>
        <begin position="1"/>
        <end position="95"/>
    </location>
</feature>
<dbReference type="Gene3D" id="1.10.246.60">
    <property type="entry name" value="Eukaryotic translation initiation factor 3 like domains"/>
    <property type="match status" value="1"/>
</dbReference>
<name>A0A922HFF6_DERFA</name>
<dbReference type="Proteomes" id="UP000828236">
    <property type="component" value="Unassembled WGS sequence"/>
</dbReference>
<dbReference type="Proteomes" id="UP000790347">
    <property type="component" value="Unassembled WGS sequence"/>
</dbReference>
<keyword evidence="3" id="KW-0648">Protein biosynthesis</keyword>
<dbReference type="Pfam" id="PF08597">
    <property type="entry name" value="eIF3_subunit"/>
    <property type="match status" value="1"/>
</dbReference>
<reference evidence="6" key="4">
    <citation type="journal article" date="2022" name="Res Sq">
        <title>Comparative Genomics Reveals Insights into the Divergent Evolution of Astigmatic Mites and Household Pest Adaptations.</title>
        <authorList>
            <person name="Xiong Q."/>
            <person name="Wan A.T.-Y."/>
            <person name="Liu X.-Y."/>
            <person name="Fung C.S.-H."/>
            <person name="Xiao X."/>
            <person name="Malainual N."/>
            <person name="Hou J."/>
            <person name="Wang L."/>
            <person name="Wang M."/>
            <person name="Yang K."/>
            <person name="Cui Y."/>
            <person name="Leung E."/>
            <person name="Nong W."/>
            <person name="Shin S.-K."/>
            <person name="Au S."/>
            <person name="Jeong K.Y."/>
            <person name="Chew F.T."/>
            <person name="Hui J."/>
            <person name="Leung T.F."/>
            <person name="Tungtrongchitr A."/>
            <person name="Zhong N."/>
            <person name="Liu Z."/>
            <person name="Tsui S."/>
        </authorList>
    </citation>
    <scope>NUCLEOTIDE SEQUENCE</scope>
    <source>
        <strain evidence="6">Derf</strain>
        <tissue evidence="6">Whole organism</tissue>
    </source>
</reference>
<proteinExistence type="predicted"/>
<evidence type="ECO:0000256" key="4">
    <source>
        <dbReference type="SAM" id="MobiDB-lite"/>
    </source>
</evidence>
<feature type="compositionally biased region" description="Basic and acidic residues" evidence="4">
    <location>
        <begin position="75"/>
        <end position="95"/>
    </location>
</feature>
<dbReference type="EMBL" id="ASGP02000009">
    <property type="protein sequence ID" value="KAH9491131.1"/>
    <property type="molecule type" value="Genomic_DNA"/>
</dbReference>
<dbReference type="PANTHER" id="PTHR21681:SF0">
    <property type="entry name" value="EUKARYOTIC TRANSLATION INITIATION FACTOR 3 SUBUNIT J"/>
    <property type="match status" value="1"/>
</dbReference>
<dbReference type="AlphaFoldDB" id="A0A922HFF6"/>
<gene>
    <name evidence="6" type="primary">EIF3J_1</name>
    <name evidence="6" type="ORF">DERF_015866</name>
    <name evidence="5" type="ORF">HUG17_3853</name>
</gene>
<dbReference type="EMBL" id="ASGP02000009">
    <property type="protein sequence ID" value="KAH9491132.1"/>
    <property type="molecule type" value="Genomic_DNA"/>
</dbReference>
<dbReference type="EMBL" id="SDOV01000007">
    <property type="protein sequence ID" value="KAH7639820.1"/>
    <property type="molecule type" value="Genomic_DNA"/>
</dbReference>
<accession>A0A922HFF6</accession>
<keyword evidence="2 6" id="KW-0396">Initiation factor</keyword>
<sequence length="241" mass="27795">MAEEDWTIVPKVASNKWQEEEDEDIKENWDDEDGDDDEQSKASSTGTESNQQQTSEQQQPQATKKLTSGKKKSKALKEKIQQKEESERSQPKTADELLAEKLENQRLIEEGDLALAKETFGISGNNDSTSALNNIRLATKDDFEDFRKALDDKLSPYIRSPHYMTFLDGLFRTLASSLEIDDIRKLNATLTALYNEKIKLQKQQNKGKKNKKAPTIMMEREKDYSYGKQMDQYEDEYDDFL</sequence>
<dbReference type="InterPro" id="IPR023194">
    <property type="entry name" value="eIF3-like_dom_sf"/>
</dbReference>
<evidence type="ECO:0000256" key="3">
    <source>
        <dbReference type="ARBA" id="ARBA00022917"/>
    </source>
</evidence>
<evidence type="ECO:0000256" key="1">
    <source>
        <dbReference type="ARBA" id="ARBA00022490"/>
    </source>
</evidence>
<feature type="compositionally biased region" description="Low complexity" evidence="4">
    <location>
        <begin position="43"/>
        <end position="66"/>
    </location>
</feature>
<evidence type="ECO:0000313" key="7">
    <source>
        <dbReference type="EMBL" id="KAH9491132.1"/>
    </source>
</evidence>
<reference evidence="5" key="2">
    <citation type="submission" date="2020-06" db="EMBL/GenBank/DDBJ databases">
        <authorList>
            <person name="Ji K."/>
            <person name="Li J."/>
        </authorList>
    </citation>
    <scope>NUCLEOTIDE SEQUENCE</scope>
    <source>
        <strain evidence="5">JKM2019</strain>
        <tissue evidence="5">Whole body</tissue>
    </source>
</reference>
<keyword evidence="8" id="KW-1185">Reference proteome</keyword>
<dbReference type="GO" id="GO:0005852">
    <property type="term" value="C:eukaryotic translation initiation factor 3 complex"/>
    <property type="evidence" value="ECO:0007669"/>
    <property type="project" value="InterPro"/>
</dbReference>